<evidence type="ECO:0000313" key="3">
    <source>
        <dbReference type="EMBL" id="NNH26558.1"/>
    </source>
</evidence>
<gene>
    <name evidence="3" type="ORF">HLH15_08780</name>
</gene>
<protein>
    <submittedName>
        <fullName evidence="3">DUF2147 domain-containing protein</fullName>
    </submittedName>
</protein>
<dbReference type="Proteomes" id="UP000555322">
    <property type="component" value="Unassembled WGS sequence"/>
</dbReference>
<dbReference type="EMBL" id="JABERJ010000021">
    <property type="protein sequence ID" value="NNH26558.1"/>
    <property type="molecule type" value="Genomic_DNA"/>
</dbReference>
<keyword evidence="1" id="KW-0732">Signal</keyword>
<evidence type="ECO:0000259" key="2">
    <source>
        <dbReference type="Pfam" id="PF09917"/>
    </source>
</evidence>
<dbReference type="RefSeq" id="WP_171536520.1">
    <property type="nucleotide sequence ID" value="NZ_JABERJ010000021.1"/>
</dbReference>
<accession>A0ABX1UWH1</accession>
<evidence type="ECO:0000256" key="1">
    <source>
        <dbReference type="SAM" id="SignalP"/>
    </source>
</evidence>
<comment type="caution">
    <text evidence="3">The sequence shown here is derived from an EMBL/GenBank/DDBJ whole genome shotgun (WGS) entry which is preliminary data.</text>
</comment>
<organism evidence="3 4">
    <name type="scientific">Acinetobacter terrestris</name>
    <dbReference type="NCBI Taxonomy" id="2529843"/>
    <lineage>
        <taxon>Bacteria</taxon>
        <taxon>Pseudomonadati</taxon>
        <taxon>Pseudomonadota</taxon>
        <taxon>Gammaproteobacteria</taxon>
        <taxon>Moraxellales</taxon>
        <taxon>Moraxellaceae</taxon>
        <taxon>Acinetobacter</taxon>
        <taxon>Acinetobacter Taxon 24</taxon>
    </lineage>
</organism>
<sequence length="143" mass="16243">MFFKWILLLVLNSTLCQFAFAQDINDLSGLWKVIDDKSGFTLVKIKISKQDKNSYNGHIVEAFNPPNMVEKDLSALTGFQLLTGLQQDLKNPKNFSKGKVVDPAIKQLYEVNGKLNKKGTVLILRNNSDEKKAGRKLSWIRMK</sequence>
<feature type="signal peptide" evidence="1">
    <location>
        <begin position="1"/>
        <end position="21"/>
    </location>
</feature>
<dbReference type="Gene3D" id="2.40.128.520">
    <property type="match status" value="1"/>
</dbReference>
<dbReference type="InterPro" id="IPR019223">
    <property type="entry name" value="DUF2147"/>
</dbReference>
<name>A0ABX1UWH1_9GAMM</name>
<feature type="domain" description="DUF2147" evidence="2">
    <location>
        <begin position="29"/>
        <end position="140"/>
    </location>
</feature>
<dbReference type="Pfam" id="PF09917">
    <property type="entry name" value="DUF2147"/>
    <property type="match status" value="1"/>
</dbReference>
<feature type="chain" id="PRO_5046168240" evidence="1">
    <location>
        <begin position="22"/>
        <end position="143"/>
    </location>
</feature>
<proteinExistence type="predicted"/>
<reference evidence="3 4" key="1">
    <citation type="submission" date="2020-04" db="EMBL/GenBank/DDBJ databases">
        <title>Acinetobacter Taxon 24.</title>
        <authorList>
            <person name="Nemec A."/>
            <person name="Radolfova-Krizova L."/>
            <person name="Higgins P.G."/>
            <person name="Spanelova P."/>
        </authorList>
    </citation>
    <scope>NUCLEOTIDE SEQUENCE [LARGE SCALE GENOMIC DNA]</scope>
    <source>
        <strain evidence="3 4">ANC 5084</strain>
    </source>
</reference>
<evidence type="ECO:0000313" key="4">
    <source>
        <dbReference type="Proteomes" id="UP000555322"/>
    </source>
</evidence>
<keyword evidence="4" id="KW-1185">Reference proteome</keyword>